<dbReference type="STRING" id="1077348.A0A2G8SV42"/>
<dbReference type="AlphaFoldDB" id="A0A2G8SV42"/>
<evidence type="ECO:0000313" key="2">
    <source>
        <dbReference type="Proteomes" id="UP000230002"/>
    </source>
</evidence>
<keyword evidence="2" id="KW-1185">Reference proteome</keyword>
<organism evidence="1 2">
    <name type="scientific">Ganoderma sinense ZZ0214-1</name>
    <dbReference type="NCBI Taxonomy" id="1077348"/>
    <lineage>
        <taxon>Eukaryota</taxon>
        <taxon>Fungi</taxon>
        <taxon>Dikarya</taxon>
        <taxon>Basidiomycota</taxon>
        <taxon>Agaricomycotina</taxon>
        <taxon>Agaricomycetes</taxon>
        <taxon>Polyporales</taxon>
        <taxon>Polyporaceae</taxon>
        <taxon>Ganoderma</taxon>
    </lineage>
</organism>
<protein>
    <submittedName>
        <fullName evidence="1">Uncharacterized protein</fullName>
    </submittedName>
</protein>
<dbReference type="Proteomes" id="UP000230002">
    <property type="component" value="Unassembled WGS sequence"/>
</dbReference>
<reference evidence="1 2" key="1">
    <citation type="journal article" date="2015" name="Sci. Rep.">
        <title>Chromosome-level genome map provides insights into diverse defense mechanisms in the medicinal fungus Ganoderma sinense.</title>
        <authorList>
            <person name="Zhu Y."/>
            <person name="Xu J."/>
            <person name="Sun C."/>
            <person name="Zhou S."/>
            <person name="Xu H."/>
            <person name="Nelson D.R."/>
            <person name="Qian J."/>
            <person name="Song J."/>
            <person name="Luo H."/>
            <person name="Xiang L."/>
            <person name="Li Y."/>
            <person name="Xu Z."/>
            <person name="Ji A."/>
            <person name="Wang L."/>
            <person name="Lu S."/>
            <person name="Hayward A."/>
            <person name="Sun W."/>
            <person name="Li X."/>
            <person name="Schwartz D.C."/>
            <person name="Wang Y."/>
            <person name="Chen S."/>
        </authorList>
    </citation>
    <scope>NUCLEOTIDE SEQUENCE [LARGE SCALE GENOMIC DNA]</scope>
    <source>
        <strain evidence="1 2">ZZ0214-1</strain>
    </source>
</reference>
<sequence length="383" mass="42345">MLPRVVLMSRASQLAAELVVVAITWWHAYQSAYQLRKYGAHVRTSISSILVYNGNIYLLCVPPPNCVDTEAQFRNERFLGTLYITDIVVNTKLPAALVGSILAIFYDPYLVCVQDGTKNPHRGEVANDLVDAILKAKAANGVPAIYHPQAEQEERLVKVYNKWKEHGGVWTAAAAKVHAKQLTHVQKGCLARPRNDIPTDGSRIEGSHKGWNSIMRAFPSGLEVMNALGHDHVLRHNVRLDMRDGCLDKSMFMYYTFGSHHIRLVNAGVKLWNTLIEAQKKNGPLPANIRALPALRPADSQEKFGLVKMSAETATQYSLATIKQEPGDEAIDLSPETVLDADRLLQEIGVDPALLAMPRCCRRGCDLSPLGPPVLEVQMTSPS</sequence>
<accession>A0A2G8SV42</accession>
<dbReference type="OrthoDB" id="2755889at2759"/>
<evidence type="ECO:0000313" key="1">
    <source>
        <dbReference type="EMBL" id="PIL37602.1"/>
    </source>
</evidence>
<comment type="caution">
    <text evidence="1">The sequence shown here is derived from an EMBL/GenBank/DDBJ whole genome shotgun (WGS) entry which is preliminary data.</text>
</comment>
<proteinExistence type="predicted"/>
<gene>
    <name evidence="1" type="ORF">GSI_01296</name>
</gene>
<dbReference type="EMBL" id="AYKW01000001">
    <property type="protein sequence ID" value="PIL37602.1"/>
    <property type="molecule type" value="Genomic_DNA"/>
</dbReference>
<name>A0A2G8SV42_9APHY</name>